<dbReference type="HOGENOM" id="CLU_1603253_0_0_1"/>
<evidence type="ECO:0000256" key="1">
    <source>
        <dbReference type="SAM" id="MobiDB-lite"/>
    </source>
</evidence>
<dbReference type="VEuPathDB" id="MicrosporidiaDB:M896_021890"/>
<dbReference type="GeneID" id="26261284"/>
<comment type="caution">
    <text evidence="3">The sequence shown here is derived from an EMBL/GenBank/DDBJ whole genome shotgun (WGS) entry which is preliminary data.</text>
</comment>
<dbReference type="Proteomes" id="UP000031056">
    <property type="component" value="Unassembled WGS sequence"/>
</dbReference>
<evidence type="ECO:0000256" key="2">
    <source>
        <dbReference type="SAM" id="SignalP"/>
    </source>
</evidence>
<accession>A0A0B2UM65</accession>
<name>A0A0B2UM65_9MICR</name>
<evidence type="ECO:0000313" key="4">
    <source>
        <dbReference type="Proteomes" id="UP000031056"/>
    </source>
</evidence>
<keyword evidence="2" id="KW-0732">Signal</keyword>
<reference evidence="3 4" key="1">
    <citation type="journal article" date="2014" name="MBio">
        <title>The Ordospora colligata genome; evolution of extreme reduction in microsporidia and host-to-parasite horizontal gene transfer.</title>
        <authorList>
            <person name="Pombert J.-F."/>
            <person name="Haag K.L."/>
            <person name="Beidas S."/>
            <person name="Ebert D."/>
            <person name="Keeling P.J."/>
        </authorList>
    </citation>
    <scope>NUCLEOTIDE SEQUENCE [LARGE SCALE GENOMIC DNA]</scope>
    <source>
        <strain evidence="3 4">OC4</strain>
    </source>
</reference>
<sequence>MKCGSMIAKVLATCVCASKVYADIRRECGSSENEMLIDQFQQNPVVQTTNQESVIDGNQGLCDISEPNNIIVEVDPKDNSVIFKERKVEKGEGPEEYYYIELWEKFYLTKEEYESIVKKQNKGAIEQAEQENVSIAEEQDEQENVSIAEEQDEGYATEEESEQETE</sequence>
<evidence type="ECO:0000313" key="3">
    <source>
        <dbReference type="EMBL" id="KHN70349.1"/>
    </source>
</evidence>
<dbReference type="InParanoid" id="A0A0B2UM65"/>
<feature type="chain" id="PRO_5002076423" evidence="2">
    <location>
        <begin position="23"/>
        <end position="166"/>
    </location>
</feature>
<dbReference type="EMBL" id="JOKQ01000002">
    <property type="protein sequence ID" value="KHN70349.1"/>
    <property type="molecule type" value="Genomic_DNA"/>
</dbReference>
<dbReference type="AlphaFoldDB" id="A0A0B2UM65"/>
<feature type="signal peptide" evidence="2">
    <location>
        <begin position="1"/>
        <end position="22"/>
    </location>
</feature>
<feature type="compositionally biased region" description="Acidic residues" evidence="1">
    <location>
        <begin position="137"/>
        <end position="166"/>
    </location>
</feature>
<keyword evidence="4" id="KW-1185">Reference proteome</keyword>
<dbReference type="RefSeq" id="XP_014564391.1">
    <property type="nucleotide sequence ID" value="XM_014708905.1"/>
</dbReference>
<organism evidence="3 4">
    <name type="scientific">Ordospora colligata OC4</name>
    <dbReference type="NCBI Taxonomy" id="1354746"/>
    <lineage>
        <taxon>Eukaryota</taxon>
        <taxon>Fungi</taxon>
        <taxon>Fungi incertae sedis</taxon>
        <taxon>Microsporidia</taxon>
        <taxon>Ordosporidae</taxon>
        <taxon>Ordospora</taxon>
    </lineage>
</organism>
<feature type="region of interest" description="Disordered" evidence="1">
    <location>
        <begin position="120"/>
        <end position="166"/>
    </location>
</feature>
<protein>
    <submittedName>
        <fullName evidence="3">Uncharacterized protein</fullName>
    </submittedName>
</protein>
<proteinExistence type="predicted"/>
<gene>
    <name evidence="3" type="ORF">M896_021890</name>
</gene>